<evidence type="ECO:0000256" key="4">
    <source>
        <dbReference type="ARBA" id="ARBA00023002"/>
    </source>
</evidence>
<dbReference type="PANTHER" id="PTHR10543">
    <property type="entry name" value="BETA-CAROTENE DIOXYGENASE"/>
    <property type="match status" value="1"/>
</dbReference>
<accession>A0ABT3TI11</accession>
<evidence type="ECO:0000313" key="7">
    <source>
        <dbReference type="Proteomes" id="UP001143362"/>
    </source>
</evidence>
<name>A0ABT3TI11_9GAMM</name>
<dbReference type="EMBL" id="SHNN01000002">
    <property type="protein sequence ID" value="MCX2981971.1"/>
    <property type="molecule type" value="Genomic_DNA"/>
</dbReference>
<evidence type="ECO:0000256" key="2">
    <source>
        <dbReference type="ARBA" id="ARBA00006787"/>
    </source>
</evidence>
<gene>
    <name evidence="6" type="ORF">EYC98_14000</name>
</gene>
<evidence type="ECO:0000256" key="3">
    <source>
        <dbReference type="ARBA" id="ARBA00022723"/>
    </source>
</evidence>
<dbReference type="InterPro" id="IPR004294">
    <property type="entry name" value="Carotenoid_Oase"/>
</dbReference>
<comment type="similarity">
    <text evidence="2">Belongs to the carotenoid oxygenase family.</text>
</comment>
<proteinExistence type="inferred from homology"/>
<dbReference type="PROSITE" id="PS51257">
    <property type="entry name" value="PROKAR_LIPOPROTEIN"/>
    <property type="match status" value="1"/>
</dbReference>
<keyword evidence="5" id="KW-0408">Iron</keyword>
<evidence type="ECO:0000256" key="5">
    <source>
        <dbReference type="ARBA" id="ARBA00023004"/>
    </source>
</evidence>
<organism evidence="6 7">
    <name type="scientific">Candidatus Litorirhabdus singularis</name>
    <dbReference type="NCBI Taxonomy" id="2518993"/>
    <lineage>
        <taxon>Bacteria</taxon>
        <taxon>Pseudomonadati</taxon>
        <taxon>Pseudomonadota</taxon>
        <taxon>Gammaproteobacteria</taxon>
        <taxon>Cellvibrionales</taxon>
        <taxon>Halieaceae</taxon>
        <taxon>Candidatus Litorirhabdus</taxon>
    </lineage>
</organism>
<dbReference type="Pfam" id="PF03055">
    <property type="entry name" value="RPE65"/>
    <property type="match status" value="1"/>
</dbReference>
<evidence type="ECO:0000313" key="6">
    <source>
        <dbReference type="EMBL" id="MCX2981971.1"/>
    </source>
</evidence>
<dbReference type="PANTHER" id="PTHR10543:SF89">
    <property type="entry name" value="CAROTENOID 9,10(9',10')-CLEAVAGE DIOXYGENASE 1"/>
    <property type="match status" value="1"/>
</dbReference>
<protein>
    <submittedName>
        <fullName evidence="6">Carotenoid oxygenase family protein</fullName>
    </submittedName>
</protein>
<keyword evidence="7" id="KW-1185">Reference proteome</keyword>
<dbReference type="RefSeq" id="WP_279245966.1">
    <property type="nucleotide sequence ID" value="NZ_SHNN01000002.1"/>
</dbReference>
<evidence type="ECO:0000256" key="1">
    <source>
        <dbReference type="ARBA" id="ARBA00001954"/>
    </source>
</evidence>
<keyword evidence="4" id="KW-0560">Oxidoreductase</keyword>
<comment type="caution">
    <text evidence="6">The sequence shown here is derived from an EMBL/GenBank/DDBJ whole genome shotgun (WGS) entry which is preliminary data.</text>
</comment>
<keyword evidence="3" id="KW-0479">Metal-binding</keyword>
<dbReference type="Proteomes" id="UP001143362">
    <property type="component" value="Unassembled WGS sequence"/>
</dbReference>
<reference evidence="6" key="1">
    <citation type="submission" date="2019-02" db="EMBL/GenBank/DDBJ databases">
        <authorList>
            <person name="Li S.-H."/>
        </authorList>
    </citation>
    <scope>NUCLEOTIDE SEQUENCE</scope>
    <source>
        <strain evidence="6">IMCC14734</strain>
    </source>
</reference>
<comment type="cofactor">
    <cofactor evidence="1">
        <name>Fe(2+)</name>
        <dbReference type="ChEBI" id="CHEBI:29033"/>
    </cofactor>
</comment>
<sequence length="471" mass="52751">MQRRDFLRYTGAGIAGLGGAGLLAGCSKEQPYMFWREGNYPPVSEQVTVTDLKVEGAIPPELSGLYVRNGPNEHTGPSDHFFGGDGMLHGLRLQNGKALWYRNRYVDTPVLREETGGMGPPKLADTSSAVSLIHHGGKLLSLGEFGYPYEIDPTDLATIGPYNYAGRLKTNMTAHPKVDPVSGELILFGYNVMEPYLTYMRANAAGEMVQVEPITTKGPSMMHDFAVTENYVIFMEMPIIFSMRLAVTGDGLPFRWDDSAPCRFGIMPRTGKDADVRWFDVPPCFIFHTMNAFEQGDEVVLDAARYEKLWVKDSHDFNHPAYLTRFTMNLTTGSVAVDRRDEQAMEFPQIHRGLWTRPYRYGYGLSAEESLGEMAYDGATGFMKFDMQLGSSERHDLASHFAPNEAFFVPTSKAEDEGYLLSYVYDRRDQKSALWILDANNIKAAPVAKVQLPVRVPQGFHGEWVDEEQLA</sequence>